<evidence type="ECO:0000313" key="2">
    <source>
        <dbReference type="EMBL" id="KAG5628276.1"/>
    </source>
</evidence>
<keyword evidence="3" id="KW-1185">Reference proteome</keyword>
<reference evidence="2 3" key="1">
    <citation type="submission" date="2020-09" db="EMBL/GenBank/DDBJ databases">
        <title>De no assembly of potato wild relative species, Solanum commersonii.</title>
        <authorList>
            <person name="Cho K."/>
        </authorList>
    </citation>
    <scope>NUCLEOTIDE SEQUENCE [LARGE SCALE GENOMIC DNA]</scope>
    <source>
        <strain evidence="2">LZ3.2</strain>
        <tissue evidence="2">Leaf</tissue>
    </source>
</reference>
<organism evidence="2 3">
    <name type="scientific">Solanum commersonii</name>
    <name type="common">Commerson's wild potato</name>
    <name type="synonym">Commerson's nightshade</name>
    <dbReference type="NCBI Taxonomy" id="4109"/>
    <lineage>
        <taxon>Eukaryota</taxon>
        <taxon>Viridiplantae</taxon>
        <taxon>Streptophyta</taxon>
        <taxon>Embryophyta</taxon>
        <taxon>Tracheophyta</taxon>
        <taxon>Spermatophyta</taxon>
        <taxon>Magnoliopsida</taxon>
        <taxon>eudicotyledons</taxon>
        <taxon>Gunneridae</taxon>
        <taxon>Pentapetalae</taxon>
        <taxon>asterids</taxon>
        <taxon>lamiids</taxon>
        <taxon>Solanales</taxon>
        <taxon>Solanaceae</taxon>
        <taxon>Solanoideae</taxon>
        <taxon>Solaneae</taxon>
        <taxon>Solanum</taxon>
    </lineage>
</organism>
<name>A0A9J6AV10_SOLCO</name>
<dbReference type="Proteomes" id="UP000824120">
    <property type="component" value="Chromosome 2"/>
</dbReference>
<dbReference type="OrthoDB" id="759447at2759"/>
<dbReference type="AlphaFoldDB" id="A0A9J6AV10"/>
<evidence type="ECO:0000256" key="1">
    <source>
        <dbReference type="SAM" id="Coils"/>
    </source>
</evidence>
<proteinExistence type="predicted"/>
<sequence>MIDKDDFNAAANIMIPIENLEVSQNIIDSQNEEKMARMEQELEILREELHQVARLGQTKPIYFAKADLPSADLPNQPEQTQHAPIRIVPDLSNRDPTIPTMQQILGAHVAAPFEPHVPPVYAARAPTFTMPAVVNVPYEVDQYAEIEKDTQMKEDALINAQLQGLRKALKSLQSWESKYTTQNICYGLKNQIESLIRRGVIKCTTMPPNVNNNLLPNHENREVNMVTLDEEYGGPDYLDIDEPDTMTSSTQPIIIVQLRDPLTV</sequence>
<dbReference type="EMBL" id="JACXVP010000002">
    <property type="protein sequence ID" value="KAG5628276.1"/>
    <property type="molecule type" value="Genomic_DNA"/>
</dbReference>
<evidence type="ECO:0000313" key="3">
    <source>
        <dbReference type="Proteomes" id="UP000824120"/>
    </source>
</evidence>
<comment type="caution">
    <text evidence="2">The sequence shown here is derived from an EMBL/GenBank/DDBJ whole genome shotgun (WGS) entry which is preliminary data.</text>
</comment>
<accession>A0A9J6AV10</accession>
<gene>
    <name evidence="2" type="ORF">H5410_013494</name>
</gene>
<protein>
    <submittedName>
        <fullName evidence="2">Uncharacterized protein</fullName>
    </submittedName>
</protein>
<keyword evidence="1" id="KW-0175">Coiled coil</keyword>
<feature type="coiled-coil region" evidence="1">
    <location>
        <begin position="28"/>
        <end position="55"/>
    </location>
</feature>